<dbReference type="InterPro" id="IPR005636">
    <property type="entry name" value="DTW"/>
</dbReference>
<comment type="similarity">
    <text evidence="5">Belongs to the TDD superfamily. DTWD2 family.</text>
</comment>
<dbReference type="Pfam" id="PF03942">
    <property type="entry name" value="DTW"/>
    <property type="match status" value="1"/>
</dbReference>
<feature type="region of interest" description="Disordered" evidence="7">
    <location>
        <begin position="446"/>
        <end position="482"/>
    </location>
</feature>
<comment type="catalytic activity">
    <reaction evidence="6">
        <text>a uridine in tRNA + S-adenosyl-L-methionine = a 3-[(3S)-3-amino-3-carboxypropyl]uridine in tRNA + S-methyl-5'-thioadenosine + H(+)</text>
        <dbReference type="Rhea" id="RHEA:62432"/>
        <dbReference type="Rhea" id="RHEA-COMP:13339"/>
        <dbReference type="Rhea" id="RHEA-COMP:16092"/>
        <dbReference type="ChEBI" id="CHEBI:15378"/>
        <dbReference type="ChEBI" id="CHEBI:17509"/>
        <dbReference type="ChEBI" id="CHEBI:59789"/>
        <dbReference type="ChEBI" id="CHEBI:65315"/>
        <dbReference type="ChEBI" id="CHEBI:82930"/>
        <dbReference type="EC" id="2.5.1.25"/>
    </reaction>
</comment>
<evidence type="ECO:0000313" key="9">
    <source>
        <dbReference type="EMBL" id="KAL1526856.1"/>
    </source>
</evidence>
<sequence length="806" mass="84664">MDRAPSEQTGCPEPAVTPDPAEVDYDTRYRKGWAYGKAPSAFLVETAQAHLPAGKALDIVSLGEGEGRNAVYLAALGHRCLSIDRSEVGLAKVSRLAEERGVAARVSTLHACVSTLELGVDRWDAILSIHCPLPSRMRQRLHRSCVAALRCGGLVVAECFAPRHAANSARESKAFRGGPADDRLVSYQTLTQEFEALEVLVAREVEVILREGKFHRGPAVLTQFVARRRDTIGRAPSSPSPTLPPHFNPHPPPTPTPPVVQPHSPSEAAYRASIDRIFAASALPPHAAAPPLTSAADDQLLASAAACVRLSCAAAREAARCRYCWVAQGQCLCAAVRERVAAARRTAPPRGEARVGWVRWVVLSHPHEFLRATSTAKLAPLLLAGAGVGNEADAGGGGDSAELLVLGNTRDEARLDALLRDGSPLAVLFPGEEAKTVARTLQQAFAAGSPSTHEGGAEREGRSGEVGVEEGRNDEQREEAREGCGEWCGKRGKEIWGESEGGRGGDGAVEAAGAGGARGGSGDWGEVGKGRWLTVLVPDGTWEWARAIVRMLHARSVAQLPLVALDEAEVSRHHSALLEALRPGAGRGRLSTMEACALFLSEAAGTTRLGFSLTDATVALDGMSESGEGMDGLTWECGVRVGRACGASKAPLLQYVRALATPADGEGAVPPHPHAAAWVAAIVAYASSDRASAAHAYPAGLRRCAVCGAALATTLRMQRHLSGRRHCQAVAAHFLRAAAPDATPDHESVASVFEEFSTRALAACVPEPPDVAMDLMHGGHGTNGHAYSGSLALDNPDACAGRQGCI</sequence>
<feature type="compositionally biased region" description="Basic and acidic residues" evidence="7">
    <location>
        <begin position="455"/>
        <end position="482"/>
    </location>
</feature>
<dbReference type="AlphaFoldDB" id="A0AB34K191"/>
<reference evidence="9 10" key="1">
    <citation type="journal article" date="2024" name="Science">
        <title>Giant polyketide synthase enzymes in the biosynthesis of giant marine polyether toxins.</title>
        <authorList>
            <person name="Fallon T.R."/>
            <person name="Shende V.V."/>
            <person name="Wierzbicki I.H."/>
            <person name="Pendleton A.L."/>
            <person name="Watervoot N.F."/>
            <person name="Auber R.P."/>
            <person name="Gonzalez D.J."/>
            <person name="Wisecaver J.H."/>
            <person name="Moore B.S."/>
        </authorList>
    </citation>
    <scope>NUCLEOTIDE SEQUENCE [LARGE SCALE GENOMIC DNA]</scope>
    <source>
        <strain evidence="9 10">12B1</strain>
    </source>
</reference>
<comment type="caution">
    <text evidence="9">The sequence shown here is derived from an EMBL/GenBank/DDBJ whole genome shotgun (WGS) entry which is preliminary data.</text>
</comment>
<feature type="region of interest" description="Disordered" evidence="7">
    <location>
        <begin position="232"/>
        <end position="266"/>
    </location>
</feature>
<evidence type="ECO:0000256" key="4">
    <source>
        <dbReference type="ARBA" id="ARBA00022694"/>
    </source>
</evidence>
<protein>
    <recommendedName>
        <fullName evidence="1">tRNA-uridine aminocarboxypropyltransferase</fullName>
        <ecNumber evidence="1">2.5.1.25</ecNumber>
    </recommendedName>
</protein>
<feature type="domain" description="C2H2-type" evidence="8">
    <location>
        <begin position="704"/>
        <end position="726"/>
    </location>
</feature>
<dbReference type="EC" id="2.5.1.25" evidence="1"/>
<dbReference type="PROSITE" id="PS00028">
    <property type="entry name" value="ZINC_FINGER_C2H2_1"/>
    <property type="match status" value="1"/>
</dbReference>
<keyword evidence="4" id="KW-0819">tRNA processing</keyword>
<dbReference type="PANTHER" id="PTHR21392">
    <property type="entry name" value="TRNA-URIDINE AMINOCARBOXYPROPYLTRANSFERASE 2"/>
    <property type="match status" value="1"/>
</dbReference>
<keyword evidence="10" id="KW-1185">Reference proteome</keyword>
<dbReference type="SMART" id="SM01144">
    <property type="entry name" value="DTW"/>
    <property type="match status" value="1"/>
</dbReference>
<proteinExistence type="inferred from homology"/>
<organism evidence="9 10">
    <name type="scientific">Prymnesium parvum</name>
    <name type="common">Toxic golden alga</name>
    <dbReference type="NCBI Taxonomy" id="97485"/>
    <lineage>
        <taxon>Eukaryota</taxon>
        <taxon>Haptista</taxon>
        <taxon>Haptophyta</taxon>
        <taxon>Prymnesiophyceae</taxon>
        <taxon>Prymnesiales</taxon>
        <taxon>Prymnesiaceae</taxon>
        <taxon>Prymnesium</taxon>
    </lineage>
</organism>
<feature type="compositionally biased region" description="Pro residues" evidence="7">
    <location>
        <begin position="238"/>
        <end position="260"/>
    </location>
</feature>
<evidence type="ECO:0000259" key="8">
    <source>
        <dbReference type="PROSITE" id="PS00028"/>
    </source>
</evidence>
<accession>A0AB34K191</accession>
<feature type="compositionally biased region" description="Gly residues" evidence="7">
    <location>
        <begin position="504"/>
        <end position="523"/>
    </location>
</feature>
<dbReference type="Proteomes" id="UP001515480">
    <property type="component" value="Unassembled WGS sequence"/>
</dbReference>
<evidence type="ECO:0000313" key="10">
    <source>
        <dbReference type="Proteomes" id="UP001515480"/>
    </source>
</evidence>
<evidence type="ECO:0000256" key="2">
    <source>
        <dbReference type="ARBA" id="ARBA00022679"/>
    </source>
</evidence>
<dbReference type="InterPro" id="IPR029063">
    <property type="entry name" value="SAM-dependent_MTases_sf"/>
</dbReference>
<dbReference type="InterPro" id="IPR039262">
    <property type="entry name" value="DTWD2/TAPT"/>
</dbReference>
<dbReference type="SUPFAM" id="SSF53335">
    <property type="entry name" value="S-adenosyl-L-methionine-dependent methyltransferases"/>
    <property type="match status" value="1"/>
</dbReference>
<feature type="region of interest" description="Disordered" evidence="7">
    <location>
        <begin position="1"/>
        <end position="22"/>
    </location>
</feature>
<keyword evidence="3" id="KW-0949">S-adenosyl-L-methionine</keyword>
<evidence type="ECO:0000256" key="5">
    <source>
        <dbReference type="ARBA" id="ARBA00034489"/>
    </source>
</evidence>
<evidence type="ECO:0000256" key="7">
    <source>
        <dbReference type="SAM" id="MobiDB-lite"/>
    </source>
</evidence>
<dbReference type="PANTHER" id="PTHR21392:SF0">
    <property type="entry name" value="TRNA-URIDINE AMINOCARBOXYPROPYLTRANSFERASE 2"/>
    <property type="match status" value="1"/>
</dbReference>
<dbReference type="Pfam" id="PF13649">
    <property type="entry name" value="Methyltransf_25"/>
    <property type="match status" value="1"/>
</dbReference>
<evidence type="ECO:0000256" key="6">
    <source>
        <dbReference type="ARBA" id="ARBA00048718"/>
    </source>
</evidence>
<feature type="region of interest" description="Disordered" evidence="7">
    <location>
        <begin position="495"/>
        <end position="523"/>
    </location>
</feature>
<dbReference type="InterPro" id="IPR041698">
    <property type="entry name" value="Methyltransf_25"/>
</dbReference>
<keyword evidence="2" id="KW-0808">Transferase</keyword>
<dbReference type="Gene3D" id="3.40.50.150">
    <property type="entry name" value="Vaccinia Virus protein VP39"/>
    <property type="match status" value="1"/>
</dbReference>
<name>A0AB34K191_PRYPA</name>
<dbReference type="GO" id="GO:0016432">
    <property type="term" value="F:tRNA-uridine aminocarboxypropyltransferase activity"/>
    <property type="evidence" value="ECO:0007669"/>
    <property type="project" value="UniProtKB-EC"/>
</dbReference>
<dbReference type="EMBL" id="JBGBPQ010000003">
    <property type="protein sequence ID" value="KAL1526856.1"/>
    <property type="molecule type" value="Genomic_DNA"/>
</dbReference>
<evidence type="ECO:0000256" key="3">
    <source>
        <dbReference type="ARBA" id="ARBA00022691"/>
    </source>
</evidence>
<gene>
    <name evidence="9" type="ORF">AB1Y20_015547</name>
</gene>
<dbReference type="GO" id="GO:0008033">
    <property type="term" value="P:tRNA processing"/>
    <property type="evidence" value="ECO:0007669"/>
    <property type="project" value="UniProtKB-KW"/>
</dbReference>
<evidence type="ECO:0000256" key="1">
    <source>
        <dbReference type="ARBA" id="ARBA00012386"/>
    </source>
</evidence>
<dbReference type="InterPro" id="IPR013087">
    <property type="entry name" value="Znf_C2H2_type"/>
</dbReference>